<dbReference type="HOGENOM" id="CLU_3126061_0_0_1"/>
<gene>
    <name evidence="1" type="ORF">AG1IA_07414</name>
</gene>
<proteinExistence type="predicted"/>
<reference evidence="1 2" key="1">
    <citation type="journal article" date="2013" name="Nat. Commun.">
        <title>The evolution and pathogenic mechanisms of the rice sheath blight pathogen.</title>
        <authorList>
            <person name="Zheng A."/>
            <person name="Lin R."/>
            <person name="Xu L."/>
            <person name="Qin P."/>
            <person name="Tang C."/>
            <person name="Ai P."/>
            <person name="Zhang D."/>
            <person name="Liu Y."/>
            <person name="Sun Z."/>
            <person name="Feng H."/>
            <person name="Wang Y."/>
            <person name="Chen Y."/>
            <person name="Liang X."/>
            <person name="Fu R."/>
            <person name="Li Q."/>
            <person name="Zhang J."/>
            <person name="Yu X."/>
            <person name="Xie Z."/>
            <person name="Ding L."/>
            <person name="Guan P."/>
            <person name="Tang J."/>
            <person name="Liang Y."/>
            <person name="Wang S."/>
            <person name="Deng Q."/>
            <person name="Li S."/>
            <person name="Zhu J."/>
            <person name="Wang L."/>
            <person name="Liu H."/>
            <person name="Li P."/>
        </authorList>
    </citation>
    <scope>NUCLEOTIDE SEQUENCE [LARGE SCALE GENOMIC DNA]</scope>
    <source>
        <strain evidence="2">AG-1 IA</strain>
    </source>
</reference>
<evidence type="ECO:0000313" key="2">
    <source>
        <dbReference type="Proteomes" id="UP000011668"/>
    </source>
</evidence>
<evidence type="ECO:0000313" key="1">
    <source>
        <dbReference type="EMBL" id="ELU38566.1"/>
    </source>
</evidence>
<name>L8WK40_THACA</name>
<sequence length="50" mass="5558">MINILCPIRAITIQGPDRKESKTLQTRVWSQGSGETPLGADRYSLVEITN</sequence>
<comment type="caution">
    <text evidence="1">The sequence shown here is derived from an EMBL/GenBank/DDBJ whole genome shotgun (WGS) entry which is preliminary data.</text>
</comment>
<keyword evidence="2" id="KW-1185">Reference proteome</keyword>
<protein>
    <submittedName>
        <fullName evidence="1">Uncharacterized protein</fullName>
    </submittedName>
</protein>
<dbReference type="EMBL" id="AFRT01002126">
    <property type="protein sequence ID" value="ELU38566.1"/>
    <property type="molecule type" value="Genomic_DNA"/>
</dbReference>
<dbReference type="AlphaFoldDB" id="L8WK40"/>
<organism evidence="1 2">
    <name type="scientific">Thanatephorus cucumeris (strain AG1-IA)</name>
    <name type="common">Rice sheath blight fungus</name>
    <name type="synonym">Rhizoctonia solani</name>
    <dbReference type="NCBI Taxonomy" id="983506"/>
    <lineage>
        <taxon>Eukaryota</taxon>
        <taxon>Fungi</taxon>
        <taxon>Dikarya</taxon>
        <taxon>Basidiomycota</taxon>
        <taxon>Agaricomycotina</taxon>
        <taxon>Agaricomycetes</taxon>
        <taxon>Cantharellales</taxon>
        <taxon>Ceratobasidiaceae</taxon>
        <taxon>Rhizoctonia</taxon>
        <taxon>Rhizoctonia solani AG-1</taxon>
    </lineage>
</organism>
<accession>L8WK40</accession>
<dbReference type="Proteomes" id="UP000011668">
    <property type="component" value="Unassembled WGS sequence"/>
</dbReference>